<comment type="similarity">
    <text evidence="2">Belongs to the ZIP transporter (TC 2.A.5) family.</text>
</comment>
<dbReference type="GO" id="GO:0005886">
    <property type="term" value="C:plasma membrane"/>
    <property type="evidence" value="ECO:0007669"/>
    <property type="project" value="UniProtKB-SubCell"/>
</dbReference>
<keyword evidence="5" id="KW-0862">Zinc</keyword>
<name>C1DXJ2_SULAA</name>
<dbReference type="HOGENOM" id="CLU_015114_1_2_0"/>
<feature type="transmembrane region" description="Helical" evidence="8">
    <location>
        <begin position="71"/>
        <end position="90"/>
    </location>
</feature>
<evidence type="ECO:0000256" key="6">
    <source>
        <dbReference type="ARBA" id="ARBA00022989"/>
    </source>
</evidence>
<organism evidence="9 10">
    <name type="scientific">Sulfurihydrogenibium azorense (strain DSM 15241 / OCM 825 / Az-Fu1)</name>
    <dbReference type="NCBI Taxonomy" id="204536"/>
    <lineage>
        <taxon>Bacteria</taxon>
        <taxon>Pseudomonadati</taxon>
        <taxon>Aquificota</taxon>
        <taxon>Aquificia</taxon>
        <taxon>Aquificales</taxon>
        <taxon>Hydrogenothermaceae</taxon>
        <taxon>Sulfurihydrogenibium</taxon>
    </lineage>
</organism>
<dbReference type="EMBL" id="CP001229">
    <property type="protein sequence ID" value="ACN99320.1"/>
    <property type="molecule type" value="Genomic_DNA"/>
</dbReference>
<keyword evidence="6 8" id="KW-1133">Transmembrane helix</keyword>
<feature type="transmembrane region" description="Helical" evidence="8">
    <location>
        <begin position="203"/>
        <end position="221"/>
    </location>
</feature>
<dbReference type="InterPro" id="IPR003689">
    <property type="entry name" value="ZIP"/>
</dbReference>
<keyword evidence="10" id="KW-1185">Reference proteome</keyword>
<dbReference type="RefSeq" id="WP_012674638.1">
    <property type="nucleotide sequence ID" value="NC_012438.1"/>
</dbReference>
<evidence type="ECO:0000256" key="7">
    <source>
        <dbReference type="ARBA" id="ARBA00023136"/>
    </source>
</evidence>
<dbReference type="AlphaFoldDB" id="C1DXJ2"/>
<keyword evidence="7 8" id="KW-0472">Membrane</keyword>
<feature type="transmembrane region" description="Helical" evidence="8">
    <location>
        <begin position="233"/>
        <end position="251"/>
    </location>
</feature>
<sequence length="256" mass="27422">METTVVAIAGSFLAGLATVLGVLPVFLGKKVSPVMQDILLGFSGGIMLSASFFSLLAPAIEMANSIFEKHLAIFIVSIGLLTGAVVFLIADRFIPEDYFIRIYQNSDSKTLKKMWLFVLAITIHNFPEGMSSSLGFLTGDLGKGISLATGIGIQNIPEGLAVALALYLNNFSKKDIFLITFLTAVVEPIGGVVAVLLFSISHYILPIGLSFAAGAMLFVVSKEMIPQTHKKGFETQATFGLMLGFVVMMILDNLFG</sequence>
<evidence type="ECO:0000256" key="8">
    <source>
        <dbReference type="SAM" id="Phobius"/>
    </source>
</evidence>
<dbReference type="GO" id="GO:0005385">
    <property type="term" value="F:zinc ion transmembrane transporter activity"/>
    <property type="evidence" value="ECO:0007669"/>
    <property type="project" value="TreeGrafter"/>
</dbReference>
<comment type="subcellular location">
    <subcellularLocation>
        <location evidence="1">Cell membrane</location>
        <topology evidence="1">Multi-pass membrane protein</topology>
    </subcellularLocation>
</comment>
<dbReference type="STRING" id="204536.SULAZ_0107"/>
<evidence type="ECO:0000313" key="10">
    <source>
        <dbReference type="Proteomes" id="UP000001369"/>
    </source>
</evidence>
<feature type="transmembrane region" description="Helical" evidence="8">
    <location>
        <begin position="6"/>
        <end position="27"/>
    </location>
</feature>
<reference evidence="9 10" key="1">
    <citation type="journal article" date="2009" name="J. Bacteriol.">
        <title>Complete and draft genome sequences of six members of the Aquificales.</title>
        <authorList>
            <person name="Reysenbach A.L."/>
            <person name="Hamamura N."/>
            <person name="Podar M."/>
            <person name="Griffiths E."/>
            <person name="Ferreira S."/>
            <person name="Hochstein R."/>
            <person name="Heidelberg J."/>
            <person name="Johnson J."/>
            <person name="Mead D."/>
            <person name="Pohorille A."/>
            <person name="Sarmiento M."/>
            <person name="Schweighofer K."/>
            <person name="Seshadri R."/>
            <person name="Voytek M.A."/>
        </authorList>
    </citation>
    <scope>NUCLEOTIDE SEQUENCE [LARGE SCALE GENOMIC DNA]</scope>
    <source>
        <strain evidence="10">Az-Fu1 / DSM 15241 / OCM 825</strain>
    </source>
</reference>
<dbReference type="eggNOG" id="COG0428">
    <property type="taxonomic scope" value="Bacteria"/>
</dbReference>
<keyword evidence="3" id="KW-1003">Cell membrane</keyword>
<keyword evidence="4 8" id="KW-0812">Transmembrane</keyword>
<feature type="transmembrane region" description="Helical" evidence="8">
    <location>
        <begin position="176"/>
        <end position="197"/>
    </location>
</feature>
<dbReference type="PANTHER" id="PTHR11040:SF211">
    <property type="entry name" value="ZINC TRANSPORTER ZIP11"/>
    <property type="match status" value="1"/>
</dbReference>
<feature type="transmembrane region" description="Helical" evidence="8">
    <location>
        <begin position="111"/>
        <end position="127"/>
    </location>
</feature>
<feature type="transmembrane region" description="Helical" evidence="8">
    <location>
        <begin position="147"/>
        <end position="169"/>
    </location>
</feature>
<feature type="transmembrane region" description="Helical" evidence="8">
    <location>
        <begin position="39"/>
        <end position="59"/>
    </location>
</feature>
<evidence type="ECO:0000256" key="5">
    <source>
        <dbReference type="ARBA" id="ARBA00022833"/>
    </source>
</evidence>
<evidence type="ECO:0000256" key="2">
    <source>
        <dbReference type="ARBA" id="ARBA00006939"/>
    </source>
</evidence>
<dbReference type="OrthoDB" id="9787346at2"/>
<evidence type="ECO:0000256" key="4">
    <source>
        <dbReference type="ARBA" id="ARBA00022692"/>
    </source>
</evidence>
<evidence type="ECO:0000256" key="3">
    <source>
        <dbReference type="ARBA" id="ARBA00022475"/>
    </source>
</evidence>
<gene>
    <name evidence="9" type="primary">gufA</name>
    <name evidence="9" type="ordered locus">SULAZ_0107</name>
</gene>
<evidence type="ECO:0000256" key="1">
    <source>
        <dbReference type="ARBA" id="ARBA00004651"/>
    </source>
</evidence>
<dbReference type="Proteomes" id="UP000001369">
    <property type="component" value="Chromosome"/>
</dbReference>
<evidence type="ECO:0000313" key="9">
    <source>
        <dbReference type="EMBL" id="ACN99320.1"/>
    </source>
</evidence>
<accession>C1DXJ2</accession>
<dbReference type="KEGG" id="saf:SULAZ_0107"/>
<protein>
    <submittedName>
        <fullName evidence="9">GufA protein</fullName>
    </submittedName>
</protein>
<proteinExistence type="inferred from homology"/>
<dbReference type="Pfam" id="PF02535">
    <property type="entry name" value="Zip"/>
    <property type="match status" value="1"/>
</dbReference>
<dbReference type="PANTHER" id="PTHR11040">
    <property type="entry name" value="ZINC/IRON TRANSPORTER"/>
    <property type="match status" value="1"/>
</dbReference>